<proteinExistence type="predicted"/>
<dbReference type="Pfam" id="PF10294">
    <property type="entry name" value="Methyltransf_16"/>
    <property type="match status" value="1"/>
</dbReference>
<dbReference type="Proteomes" id="UP000332933">
    <property type="component" value="Unassembled WGS sequence"/>
</dbReference>
<dbReference type="EMBL" id="CAADRA010005591">
    <property type="protein sequence ID" value="VFT91507.1"/>
    <property type="molecule type" value="Genomic_DNA"/>
</dbReference>
<dbReference type="OrthoDB" id="407325at2759"/>
<reference evidence="1" key="2">
    <citation type="submission" date="2019-06" db="EMBL/GenBank/DDBJ databases">
        <title>Genomics analysis of Aphanomyces spp. identifies a new class of oomycete effector associated with host adaptation.</title>
        <authorList>
            <person name="Gaulin E."/>
        </authorList>
    </citation>
    <scope>NUCLEOTIDE SEQUENCE</scope>
    <source>
        <strain evidence="1">CBS 578.67</strain>
    </source>
</reference>
<sequence>MVAVVVANEENVDRKCAWRVTVEDVVLTQNFFGGVDNATGGALWDASLVLWQVMKSRNDHNFCGKRVLELGAGVGFLAVKMAQDGAKVVATDGDLDTVALLQENVKQNNVTDGVAAAPLFWGDAVSYTKLKAVYSDPFDYVVGADVIYFAGDHGELLETLCDVCNDATVVFLSYRLRHPDKEEAFLESVQDHFKILTMQEVDATGVYFVELMRRHRCVL</sequence>
<dbReference type="EMBL" id="VJMH01005570">
    <property type="protein sequence ID" value="KAF0694434.1"/>
    <property type="molecule type" value="Genomic_DNA"/>
</dbReference>
<name>A0A485L1W3_9STRA</name>
<accession>A0A485L1W3</accession>
<dbReference type="Gene3D" id="3.40.50.150">
    <property type="entry name" value="Vaccinia Virus protein VP39"/>
    <property type="match status" value="1"/>
</dbReference>
<evidence type="ECO:0000313" key="3">
    <source>
        <dbReference type="Proteomes" id="UP000332933"/>
    </source>
</evidence>
<dbReference type="PANTHER" id="PTHR14614:SF109">
    <property type="entry name" value="RIBOSOMAL LYSINE N-METHYLTRANSFERASE 5"/>
    <property type="match status" value="1"/>
</dbReference>
<evidence type="ECO:0000313" key="2">
    <source>
        <dbReference type="EMBL" id="VFT91507.1"/>
    </source>
</evidence>
<dbReference type="AlphaFoldDB" id="A0A485L1W3"/>
<dbReference type="SUPFAM" id="SSF53335">
    <property type="entry name" value="S-adenosyl-L-methionine-dependent methyltransferases"/>
    <property type="match status" value="1"/>
</dbReference>
<protein>
    <submittedName>
        <fullName evidence="2">Aste57867_14689 protein</fullName>
    </submittedName>
</protein>
<reference evidence="2 3" key="1">
    <citation type="submission" date="2019-03" db="EMBL/GenBank/DDBJ databases">
        <authorList>
            <person name="Gaulin E."/>
            <person name="Dumas B."/>
        </authorList>
    </citation>
    <scope>NUCLEOTIDE SEQUENCE [LARGE SCALE GENOMIC DNA]</scope>
    <source>
        <strain evidence="2">CBS 568.67</strain>
    </source>
</reference>
<organism evidence="2 3">
    <name type="scientific">Aphanomyces stellatus</name>
    <dbReference type="NCBI Taxonomy" id="120398"/>
    <lineage>
        <taxon>Eukaryota</taxon>
        <taxon>Sar</taxon>
        <taxon>Stramenopiles</taxon>
        <taxon>Oomycota</taxon>
        <taxon>Saprolegniomycetes</taxon>
        <taxon>Saprolegniales</taxon>
        <taxon>Verrucalvaceae</taxon>
        <taxon>Aphanomyces</taxon>
    </lineage>
</organism>
<dbReference type="InterPro" id="IPR019410">
    <property type="entry name" value="Methyltransf_16"/>
</dbReference>
<dbReference type="InterPro" id="IPR029063">
    <property type="entry name" value="SAM-dependent_MTases_sf"/>
</dbReference>
<dbReference type="PANTHER" id="PTHR14614">
    <property type="entry name" value="HEPATOCELLULAR CARCINOMA-ASSOCIATED ANTIGEN"/>
    <property type="match status" value="1"/>
</dbReference>
<keyword evidence="3" id="KW-1185">Reference proteome</keyword>
<gene>
    <name evidence="2" type="primary">Aste57867_14689</name>
    <name evidence="1" type="ORF">As57867_014634</name>
    <name evidence="2" type="ORF">ASTE57867_14689</name>
</gene>
<evidence type="ECO:0000313" key="1">
    <source>
        <dbReference type="EMBL" id="KAF0694434.1"/>
    </source>
</evidence>